<dbReference type="GO" id="GO:0020037">
    <property type="term" value="F:heme binding"/>
    <property type="evidence" value="ECO:0007669"/>
    <property type="project" value="TreeGrafter"/>
</dbReference>
<reference evidence="11" key="2">
    <citation type="submission" date="2021-08" db="EMBL/GenBank/DDBJ databases">
        <authorList>
            <person name="Dalcin Martins P."/>
        </authorList>
    </citation>
    <scope>NUCLEOTIDE SEQUENCE</scope>
    <source>
        <strain evidence="11">MAG_39</strain>
    </source>
</reference>
<proteinExistence type="predicted"/>
<evidence type="ECO:0000256" key="6">
    <source>
        <dbReference type="ARBA" id="ARBA00022989"/>
    </source>
</evidence>
<dbReference type="PANTHER" id="PTHR30598">
    <property type="entry name" value="NITRATE REDUCTASE PRIVATE CHAPERONE, REDOX ENZYME MATURATION PROTEIN REMP FAMILY"/>
    <property type="match status" value="1"/>
</dbReference>
<organism evidence="11 12">
    <name type="scientific">Candidatus Nitrobium versatile</name>
    <dbReference type="NCBI Taxonomy" id="2884831"/>
    <lineage>
        <taxon>Bacteria</taxon>
        <taxon>Pseudomonadati</taxon>
        <taxon>Nitrospirota</taxon>
        <taxon>Nitrospiria</taxon>
        <taxon>Nitrospirales</taxon>
        <taxon>Nitrospiraceae</taxon>
        <taxon>Candidatus Nitrobium</taxon>
    </lineage>
</organism>
<dbReference type="Pfam" id="PF02665">
    <property type="entry name" value="Nitrate_red_gam"/>
    <property type="match status" value="1"/>
</dbReference>
<name>A0A953JDB7_9BACT</name>
<gene>
    <name evidence="11" type="ORF">K8I29_15050</name>
</gene>
<sequence>MDFFLFAVFPYCAVAVAVLGGIYRHFRKRSFFSGASSRSLEKRSFWGEGVPLHYGIVPVLAAHILSALFARQEEAFLLGHLLRLYLVEIVAAALGILTVFGTVALSIRRLTHPSVSRETTAADWALLAALLLQTAAGTYIALFQRWGVLWYHYTAVPWFSSLAVLAPRIEFMTALPWVIKFHAINAFVVIALLPFTRLLYLFTIPVASWWRPFRALTGKKKSTGVHSATPAKLRLFPPASGKAP</sequence>
<keyword evidence="3" id="KW-1003">Cell membrane</keyword>
<dbReference type="InterPro" id="IPR036197">
    <property type="entry name" value="NarG-like_sf"/>
</dbReference>
<keyword evidence="7" id="KW-0560">Oxidoreductase</keyword>
<feature type="domain" description="NarG-like" evidence="10">
    <location>
        <begin position="3"/>
        <end position="214"/>
    </location>
</feature>
<dbReference type="EMBL" id="JAIOIV010000119">
    <property type="protein sequence ID" value="MBZ0157514.1"/>
    <property type="molecule type" value="Genomic_DNA"/>
</dbReference>
<dbReference type="SUPFAM" id="SSF103501">
    <property type="entry name" value="Respiratory nitrate reductase 1 gamma chain"/>
    <property type="match status" value="1"/>
</dbReference>
<keyword evidence="4 9" id="KW-0812">Transmembrane</keyword>
<evidence type="ECO:0000256" key="1">
    <source>
        <dbReference type="ARBA" id="ARBA00004651"/>
    </source>
</evidence>
<dbReference type="Gene3D" id="1.20.950.20">
    <property type="entry name" value="Transmembrane di-heme cytochromes, Chain C"/>
    <property type="match status" value="1"/>
</dbReference>
<keyword evidence="2" id="KW-0813">Transport</keyword>
<evidence type="ECO:0000313" key="11">
    <source>
        <dbReference type="EMBL" id="MBZ0157514.1"/>
    </source>
</evidence>
<dbReference type="InterPro" id="IPR023234">
    <property type="entry name" value="NarG-like_domain"/>
</dbReference>
<dbReference type="GO" id="GO:0019645">
    <property type="term" value="P:anaerobic electron transport chain"/>
    <property type="evidence" value="ECO:0007669"/>
    <property type="project" value="TreeGrafter"/>
</dbReference>
<protein>
    <submittedName>
        <fullName evidence="11">Respiratory nitrate reductase subunit gamma</fullName>
    </submittedName>
</protein>
<reference evidence="11" key="1">
    <citation type="journal article" date="2021" name="bioRxiv">
        <title>Unraveling nitrogen, sulfur and carbon metabolic pathways and microbial community transcriptional responses to substrate deprivation and toxicity stresses in a bioreactor mimicking anoxic brackish coastal sediment conditions.</title>
        <authorList>
            <person name="Martins P.D."/>
            <person name="Echeveste M.J."/>
            <person name="Arshad A."/>
            <person name="Kurth J."/>
            <person name="Ouboter H."/>
            <person name="Jetten M.S.M."/>
            <person name="Welte C.U."/>
        </authorList>
    </citation>
    <scope>NUCLEOTIDE SEQUENCE</scope>
    <source>
        <strain evidence="11">MAG_39</strain>
    </source>
</reference>
<comment type="caution">
    <text evidence="11">The sequence shown here is derived from an EMBL/GenBank/DDBJ whole genome shotgun (WGS) entry which is preliminary data.</text>
</comment>
<evidence type="ECO:0000256" key="2">
    <source>
        <dbReference type="ARBA" id="ARBA00022448"/>
    </source>
</evidence>
<dbReference type="AlphaFoldDB" id="A0A953JDB7"/>
<dbReference type="GO" id="GO:0008940">
    <property type="term" value="F:nitrate reductase activity"/>
    <property type="evidence" value="ECO:0007669"/>
    <property type="project" value="TreeGrafter"/>
</dbReference>
<feature type="transmembrane region" description="Helical" evidence="9">
    <location>
        <begin position="82"/>
        <end position="104"/>
    </location>
</feature>
<dbReference type="Proteomes" id="UP000705867">
    <property type="component" value="Unassembled WGS sequence"/>
</dbReference>
<feature type="transmembrane region" description="Helical" evidence="9">
    <location>
        <begin position="186"/>
        <end position="210"/>
    </location>
</feature>
<dbReference type="GO" id="GO:0005886">
    <property type="term" value="C:plasma membrane"/>
    <property type="evidence" value="ECO:0007669"/>
    <property type="project" value="UniProtKB-SubCell"/>
</dbReference>
<evidence type="ECO:0000256" key="7">
    <source>
        <dbReference type="ARBA" id="ARBA00023002"/>
    </source>
</evidence>
<keyword evidence="8 9" id="KW-0472">Membrane</keyword>
<evidence type="ECO:0000256" key="5">
    <source>
        <dbReference type="ARBA" id="ARBA00022982"/>
    </source>
</evidence>
<dbReference type="GO" id="GO:0009055">
    <property type="term" value="F:electron transfer activity"/>
    <property type="evidence" value="ECO:0007669"/>
    <property type="project" value="TreeGrafter"/>
</dbReference>
<evidence type="ECO:0000259" key="10">
    <source>
        <dbReference type="Pfam" id="PF02665"/>
    </source>
</evidence>
<feature type="transmembrane region" description="Helical" evidence="9">
    <location>
        <begin position="124"/>
        <end position="142"/>
    </location>
</feature>
<comment type="subcellular location">
    <subcellularLocation>
        <location evidence="1">Cell membrane</location>
        <topology evidence="1">Multi-pass membrane protein</topology>
    </subcellularLocation>
</comment>
<evidence type="ECO:0000256" key="9">
    <source>
        <dbReference type="SAM" id="Phobius"/>
    </source>
</evidence>
<keyword evidence="5" id="KW-0249">Electron transport</keyword>
<dbReference type="PANTHER" id="PTHR30598:SF3">
    <property type="entry name" value="RESPIRATORY NITRATE REDUCTASE 1 GAMMA CHAIN"/>
    <property type="match status" value="1"/>
</dbReference>
<feature type="transmembrane region" description="Helical" evidence="9">
    <location>
        <begin position="52"/>
        <end position="70"/>
    </location>
</feature>
<keyword evidence="6 9" id="KW-1133">Transmembrane helix</keyword>
<evidence type="ECO:0000256" key="4">
    <source>
        <dbReference type="ARBA" id="ARBA00022692"/>
    </source>
</evidence>
<evidence type="ECO:0000256" key="8">
    <source>
        <dbReference type="ARBA" id="ARBA00023136"/>
    </source>
</evidence>
<evidence type="ECO:0000313" key="12">
    <source>
        <dbReference type="Proteomes" id="UP000705867"/>
    </source>
</evidence>
<dbReference type="InterPro" id="IPR051936">
    <property type="entry name" value="Heme-iron_electron_transfer"/>
</dbReference>
<accession>A0A953JDB7</accession>
<feature type="transmembrane region" description="Helical" evidence="9">
    <location>
        <begin position="149"/>
        <end position="166"/>
    </location>
</feature>
<evidence type="ECO:0000256" key="3">
    <source>
        <dbReference type="ARBA" id="ARBA00022475"/>
    </source>
</evidence>